<reference evidence="2" key="1">
    <citation type="submission" date="2016-10" db="EMBL/GenBank/DDBJ databases">
        <authorList>
            <person name="Varghese N."/>
            <person name="Submissions S."/>
        </authorList>
    </citation>
    <scope>NUCLEOTIDE SEQUENCE [LARGE SCALE GENOMIC DNA]</scope>
    <source>
        <strain evidence="2">DSM 3669</strain>
    </source>
</reference>
<dbReference type="AlphaFoldDB" id="A0A1I6ECR5"/>
<accession>A0A1I6ECR5</accession>
<dbReference type="OrthoDB" id="3196710at2"/>
<gene>
    <name evidence="1" type="ORF">SAMN05660706_13512</name>
</gene>
<organism evidence="1 2">
    <name type="scientific">Desulfoscipio geothermicus DSM 3669</name>
    <dbReference type="NCBI Taxonomy" id="1121426"/>
    <lineage>
        <taxon>Bacteria</taxon>
        <taxon>Bacillati</taxon>
        <taxon>Bacillota</taxon>
        <taxon>Clostridia</taxon>
        <taxon>Eubacteriales</taxon>
        <taxon>Desulfallaceae</taxon>
        <taxon>Desulfoscipio</taxon>
    </lineage>
</organism>
<evidence type="ECO:0000313" key="1">
    <source>
        <dbReference type="EMBL" id="SFR15288.1"/>
    </source>
</evidence>
<name>A0A1I6ECR5_9FIRM</name>
<dbReference type="STRING" id="39060.SAMN05660706_13512"/>
<dbReference type="EMBL" id="FOYM01000035">
    <property type="protein sequence ID" value="SFR15288.1"/>
    <property type="molecule type" value="Genomic_DNA"/>
</dbReference>
<dbReference type="RefSeq" id="WP_092486898.1">
    <property type="nucleotide sequence ID" value="NZ_FOYM01000035.1"/>
</dbReference>
<sequence length="121" mass="14184">MEISRQEAKQKAIKKELLKLRRITKNLSDDKKRAAEGLIQEAAFMRATLGELREIIDREGPVEIFRQGDYEYNREHPAVKSYSTMIQRYSTVCKQILDLLPQDKPKTEADELMEFVKKARK</sequence>
<dbReference type="Proteomes" id="UP000199584">
    <property type="component" value="Unassembled WGS sequence"/>
</dbReference>
<evidence type="ECO:0000313" key="2">
    <source>
        <dbReference type="Proteomes" id="UP000199584"/>
    </source>
</evidence>
<proteinExistence type="predicted"/>
<protein>
    <submittedName>
        <fullName evidence="1">Uncharacterized protein</fullName>
    </submittedName>
</protein>
<keyword evidence="2" id="KW-1185">Reference proteome</keyword>